<feature type="non-terminal residue" evidence="1">
    <location>
        <position position="35"/>
    </location>
</feature>
<protein>
    <submittedName>
        <fullName evidence="1">Uncharacterized protein</fullName>
    </submittedName>
</protein>
<dbReference type="EMBL" id="JYDH01005398">
    <property type="protein sequence ID" value="KRY03192.1"/>
    <property type="molecule type" value="Genomic_DNA"/>
</dbReference>
<dbReference type="AlphaFoldDB" id="A0A0V0YST8"/>
<sequence>MEWITDDTEITIYSGTYVDLKIVKKPEVDSLLNDM</sequence>
<dbReference type="OrthoDB" id="5939637at2759"/>
<name>A0A0V0YST8_TRISP</name>
<evidence type="ECO:0000313" key="1">
    <source>
        <dbReference type="EMBL" id="KRY03192.1"/>
    </source>
</evidence>
<gene>
    <name evidence="1" type="ORF">T01_8888</name>
</gene>
<organism evidence="1 2">
    <name type="scientific">Trichinella spiralis</name>
    <name type="common">Trichina worm</name>
    <dbReference type="NCBI Taxonomy" id="6334"/>
    <lineage>
        <taxon>Eukaryota</taxon>
        <taxon>Metazoa</taxon>
        <taxon>Ecdysozoa</taxon>
        <taxon>Nematoda</taxon>
        <taxon>Enoplea</taxon>
        <taxon>Dorylaimia</taxon>
        <taxon>Trichinellida</taxon>
        <taxon>Trichinellidae</taxon>
        <taxon>Trichinella</taxon>
    </lineage>
</organism>
<dbReference type="InParanoid" id="A0A0V0YST8"/>
<proteinExistence type="predicted"/>
<dbReference type="Proteomes" id="UP000054776">
    <property type="component" value="Unassembled WGS sequence"/>
</dbReference>
<comment type="caution">
    <text evidence="1">The sequence shown here is derived from an EMBL/GenBank/DDBJ whole genome shotgun (WGS) entry which is preliminary data.</text>
</comment>
<reference evidence="1 2" key="1">
    <citation type="submission" date="2015-01" db="EMBL/GenBank/DDBJ databases">
        <title>Evolution of Trichinella species and genotypes.</title>
        <authorList>
            <person name="Korhonen P.K."/>
            <person name="Edoardo P."/>
            <person name="Giuseppe L.R."/>
            <person name="Gasser R.B."/>
        </authorList>
    </citation>
    <scope>NUCLEOTIDE SEQUENCE [LARGE SCALE GENOMIC DNA]</scope>
    <source>
        <strain evidence="1">ISS3</strain>
    </source>
</reference>
<accession>A0A0V0YST8</accession>
<keyword evidence="2" id="KW-1185">Reference proteome</keyword>
<evidence type="ECO:0000313" key="2">
    <source>
        <dbReference type="Proteomes" id="UP000054776"/>
    </source>
</evidence>